<dbReference type="GO" id="GO:0005634">
    <property type="term" value="C:nucleus"/>
    <property type="evidence" value="ECO:0007669"/>
    <property type="project" value="UniProtKB-SubCell"/>
</dbReference>
<feature type="domain" description="TF-B3" evidence="7">
    <location>
        <begin position="16"/>
        <end position="110"/>
    </location>
</feature>
<keyword evidence="4" id="KW-0238">DNA-binding</keyword>
<comment type="caution">
    <text evidence="8">The sequence shown here is derived from an EMBL/GenBank/DDBJ whole genome shotgun (WGS) entry which is preliminary data.</text>
</comment>
<dbReference type="CDD" id="cd10017">
    <property type="entry name" value="B3_DNA"/>
    <property type="match status" value="2"/>
</dbReference>
<dbReference type="Pfam" id="PF02362">
    <property type="entry name" value="B3"/>
    <property type="match status" value="2"/>
</dbReference>
<evidence type="ECO:0000256" key="6">
    <source>
        <dbReference type="ARBA" id="ARBA00023242"/>
    </source>
</evidence>
<sequence>MEQPKSSSSTPNHKPHFFKFLFPDPFANLNLRIPEKFYKHLPAVLPKQASLVSTQSDKFWRVDVCQNEQGICFSRGWPEFAKAHHLQIGYLLVFRYEGNMVFHVKVFDTTSCLMDYSLKIKSQGETQIPVASGRKRNNATGKAQLVGEEEEEEEEKPIIKNRVQKKLTLKMPTVPQFEKTLGCTSTNNHRRLLYIPKWFCEENGLVSERTMFLKNSKGKKWRVKFTIRRKAGLLTMGLLTVGWRVFSTENRLRKGDECIFKLIDRNTFLVDVHGIGIGIIN</sequence>
<evidence type="ECO:0000256" key="5">
    <source>
        <dbReference type="ARBA" id="ARBA00023163"/>
    </source>
</evidence>
<gene>
    <name evidence="8" type="ORF">FCM35_KLT09292</name>
</gene>
<dbReference type="GO" id="GO:0003677">
    <property type="term" value="F:DNA binding"/>
    <property type="evidence" value="ECO:0007669"/>
    <property type="project" value="UniProtKB-KW"/>
</dbReference>
<dbReference type="PANTHER" id="PTHR31674:SF62">
    <property type="entry name" value="B3 DOMAIN-CONTAINING PROTEIN REM14-RELATED"/>
    <property type="match status" value="1"/>
</dbReference>
<evidence type="ECO:0000259" key="7">
    <source>
        <dbReference type="PROSITE" id="PS50863"/>
    </source>
</evidence>
<accession>A0A833QQR3</accession>
<dbReference type="InterPro" id="IPR039218">
    <property type="entry name" value="REM_fam"/>
</dbReference>
<dbReference type="InterPro" id="IPR015300">
    <property type="entry name" value="DNA-bd_pseudobarrel_sf"/>
</dbReference>
<dbReference type="AlphaFoldDB" id="A0A833QQR3"/>
<keyword evidence="6" id="KW-0539">Nucleus</keyword>
<keyword evidence="9" id="KW-1185">Reference proteome</keyword>
<feature type="domain" description="TF-B3" evidence="7">
    <location>
        <begin position="178"/>
        <end position="276"/>
    </location>
</feature>
<name>A0A833QQR3_9POAL</name>
<keyword evidence="3" id="KW-0805">Transcription regulation</keyword>
<dbReference type="InterPro" id="IPR003340">
    <property type="entry name" value="B3_DNA-bd"/>
</dbReference>
<dbReference type="Gene3D" id="2.40.330.10">
    <property type="entry name" value="DNA-binding pseudobarrel domain"/>
    <property type="match status" value="2"/>
</dbReference>
<dbReference type="SMART" id="SM01019">
    <property type="entry name" value="B3"/>
    <property type="match status" value="2"/>
</dbReference>
<comment type="subcellular location">
    <subcellularLocation>
        <location evidence="1">Nucleus</location>
    </subcellularLocation>
</comment>
<evidence type="ECO:0000313" key="8">
    <source>
        <dbReference type="EMBL" id="KAF3326212.1"/>
    </source>
</evidence>
<keyword evidence="5" id="KW-0804">Transcription</keyword>
<evidence type="ECO:0000256" key="1">
    <source>
        <dbReference type="ARBA" id="ARBA00004123"/>
    </source>
</evidence>
<evidence type="ECO:0000256" key="2">
    <source>
        <dbReference type="ARBA" id="ARBA00022737"/>
    </source>
</evidence>
<organism evidence="8 9">
    <name type="scientific">Carex littledalei</name>
    <dbReference type="NCBI Taxonomy" id="544730"/>
    <lineage>
        <taxon>Eukaryota</taxon>
        <taxon>Viridiplantae</taxon>
        <taxon>Streptophyta</taxon>
        <taxon>Embryophyta</taxon>
        <taxon>Tracheophyta</taxon>
        <taxon>Spermatophyta</taxon>
        <taxon>Magnoliopsida</taxon>
        <taxon>Liliopsida</taxon>
        <taxon>Poales</taxon>
        <taxon>Cyperaceae</taxon>
        <taxon>Cyperoideae</taxon>
        <taxon>Cariceae</taxon>
        <taxon>Carex</taxon>
        <taxon>Carex subgen. Euthyceras</taxon>
    </lineage>
</organism>
<evidence type="ECO:0000256" key="3">
    <source>
        <dbReference type="ARBA" id="ARBA00023015"/>
    </source>
</evidence>
<evidence type="ECO:0000256" key="4">
    <source>
        <dbReference type="ARBA" id="ARBA00023125"/>
    </source>
</evidence>
<evidence type="ECO:0000313" key="9">
    <source>
        <dbReference type="Proteomes" id="UP000623129"/>
    </source>
</evidence>
<dbReference type="Proteomes" id="UP000623129">
    <property type="component" value="Unassembled WGS sequence"/>
</dbReference>
<dbReference type="PANTHER" id="PTHR31674">
    <property type="entry name" value="B3 DOMAIN-CONTAINING PROTEIN REM-LIKE 3-RELATED"/>
    <property type="match status" value="1"/>
</dbReference>
<reference evidence="8" key="1">
    <citation type="submission" date="2020-01" db="EMBL/GenBank/DDBJ databases">
        <title>Genome sequence of Kobresia littledalei, the first chromosome-level genome in the family Cyperaceae.</title>
        <authorList>
            <person name="Qu G."/>
        </authorList>
    </citation>
    <scope>NUCLEOTIDE SEQUENCE</scope>
    <source>
        <strain evidence="8">C.B.Clarke</strain>
        <tissue evidence="8">Leaf</tissue>
    </source>
</reference>
<dbReference type="EMBL" id="SWLB01000019">
    <property type="protein sequence ID" value="KAF3326212.1"/>
    <property type="molecule type" value="Genomic_DNA"/>
</dbReference>
<dbReference type="OrthoDB" id="683934at2759"/>
<proteinExistence type="predicted"/>
<protein>
    <submittedName>
        <fullName evidence="8">B3 domain-containing protein</fullName>
    </submittedName>
</protein>
<dbReference type="SUPFAM" id="SSF101936">
    <property type="entry name" value="DNA-binding pseudobarrel domain"/>
    <property type="match status" value="2"/>
</dbReference>
<keyword evidence="2" id="KW-0677">Repeat</keyword>
<dbReference type="PROSITE" id="PS50863">
    <property type="entry name" value="B3"/>
    <property type="match status" value="2"/>
</dbReference>